<dbReference type="Gene3D" id="3.40.50.300">
    <property type="entry name" value="P-loop containing nucleotide triphosphate hydrolases"/>
    <property type="match status" value="1"/>
</dbReference>
<dbReference type="Proteomes" id="UP000324996">
    <property type="component" value="Unassembled WGS sequence"/>
</dbReference>
<evidence type="ECO:0008006" key="6">
    <source>
        <dbReference type="Google" id="ProtNLM"/>
    </source>
</evidence>
<dbReference type="SUPFAM" id="SSF52540">
    <property type="entry name" value="P-loop containing nucleoside triphosphate hydrolases"/>
    <property type="match status" value="1"/>
</dbReference>
<keyword evidence="2" id="KW-0547">Nucleotide-binding</keyword>
<evidence type="ECO:0000256" key="2">
    <source>
        <dbReference type="ARBA" id="ARBA00022741"/>
    </source>
</evidence>
<dbReference type="PANTHER" id="PTHR42939:SF1">
    <property type="entry name" value="ABC TRANSPORTER ATP-BINDING PROTEIN ALBC-RELATED"/>
    <property type="match status" value="1"/>
</dbReference>
<organism evidence="4 5">
    <name type="scientific">Iodidimonas nitroreducens</name>
    <dbReference type="NCBI Taxonomy" id="1236968"/>
    <lineage>
        <taxon>Bacteria</taxon>
        <taxon>Pseudomonadati</taxon>
        <taxon>Pseudomonadota</taxon>
        <taxon>Alphaproteobacteria</taxon>
        <taxon>Iodidimonadales</taxon>
        <taxon>Iodidimonadaceae</taxon>
        <taxon>Iodidimonas</taxon>
    </lineage>
</organism>
<gene>
    <name evidence="4" type="ORF">JCM17846_33470</name>
</gene>
<keyword evidence="1" id="KW-0813">Transport</keyword>
<protein>
    <recommendedName>
        <fullName evidence="6">ABC transporter domain-containing protein</fullName>
    </recommendedName>
</protein>
<dbReference type="GO" id="GO:0005524">
    <property type="term" value="F:ATP binding"/>
    <property type="evidence" value="ECO:0007669"/>
    <property type="project" value="UniProtKB-KW"/>
</dbReference>
<evidence type="ECO:0000313" key="4">
    <source>
        <dbReference type="EMBL" id="GER05665.1"/>
    </source>
</evidence>
<dbReference type="AlphaFoldDB" id="A0A5A7NDG0"/>
<comment type="caution">
    <text evidence="4">The sequence shown here is derived from an EMBL/GenBank/DDBJ whole genome shotgun (WGS) entry which is preliminary data.</text>
</comment>
<dbReference type="EMBL" id="BKCN01000040">
    <property type="protein sequence ID" value="GER05665.1"/>
    <property type="molecule type" value="Genomic_DNA"/>
</dbReference>
<dbReference type="PANTHER" id="PTHR42939">
    <property type="entry name" value="ABC TRANSPORTER ATP-BINDING PROTEIN ALBC-RELATED"/>
    <property type="match status" value="1"/>
</dbReference>
<reference evidence="4 5" key="1">
    <citation type="submission" date="2019-09" db="EMBL/GenBank/DDBJ databases">
        <title>NBRP : Genome information of microbial organism related human and environment.</title>
        <authorList>
            <person name="Hattori M."/>
            <person name="Oshima K."/>
            <person name="Inaba H."/>
            <person name="Suda W."/>
            <person name="Sakamoto M."/>
            <person name="Iino T."/>
            <person name="Kitahara M."/>
            <person name="Oshida Y."/>
            <person name="Iida T."/>
            <person name="Kudo T."/>
            <person name="Itoh T."/>
            <person name="Ohkuma M."/>
        </authorList>
    </citation>
    <scope>NUCLEOTIDE SEQUENCE [LARGE SCALE GENOMIC DNA]</scope>
    <source>
        <strain evidence="4 5">Q-1</strain>
    </source>
</reference>
<sequence>MQDICFIADVATLPRFMKVQQLLSYVEGVHPKFSRAKTLSYLERTKIPMNKPIKALSKGMVTQLHLAIVMGIDARLLVLDEPTLGLDILFRKAFYRDLLEDYFDEERTIIITTHQVEEIENILTDVIFIKDGAITLDASMEYLESRFAEVTTGPEKLAEARALHPLYERTALGRTSFCFDGADRAALKALGPVKRMSLADIFIAKMSGDAQ</sequence>
<keyword evidence="3" id="KW-0067">ATP-binding</keyword>
<evidence type="ECO:0000256" key="3">
    <source>
        <dbReference type="ARBA" id="ARBA00022840"/>
    </source>
</evidence>
<dbReference type="InterPro" id="IPR027417">
    <property type="entry name" value="P-loop_NTPase"/>
</dbReference>
<proteinExistence type="predicted"/>
<name>A0A5A7NDG0_9PROT</name>
<evidence type="ECO:0000256" key="1">
    <source>
        <dbReference type="ARBA" id="ARBA00022448"/>
    </source>
</evidence>
<evidence type="ECO:0000313" key="5">
    <source>
        <dbReference type="Proteomes" id="UP000324996"/>
    </source>
</evidence>
<accession>A0A5A7NDG0</accession>
<keyword evidence="5" id="KW-1185">Reference proteome</keyword>
<dbReference type="InterPro" id="IPR051782">
    <property type="entry name" value="ABC_Transporter_VariousFunc"/>
</dbReference>